<accession>A0AAD2G2K2</accession>
<organism evidence="1 2">
    <name type="scientific">Cylindrotheca closterium</name>
    <dbReference type="NCBI Taxonomy" id="2856"/>
    <lineage>
        <taxon>Eukaryota</taxon>
        <taxon>Sar</taxon>
        <taxon>Stramenopiles</taxon>
        <taxon>Ochrophyta</taxon>
        <taxon>Bacillariophyta</taxon>
        <taxon>Bacillariophyceae</taxon>
        <taxon>Bacillariophycidae</taxon>
        <taxon>Bacillariales</taxon>
        <taxon>Bacillariaceae</taxon>
        <taxon>Cylindrotheca</taxon>
    </lineage>
</organism>
<name>A0AAD2G2K2_9STRA</name>
<evidence type="ECO:0000313" key="1">
    <source>
        <dbReference type="EMBL" id="CAJ1960163.1"/>
    </source>
</evidence>
<protein>
    <submittedName>
        <fullName evidence="1">Uncharacterized protein</fullName>
    </submittedName>
</protein>
<gene>
    <name evidence="1" type="ORF">CYCCA115_LOCUS18579</name>
</gene>
<reference evidence="1" key="1">
    <citation type="submission" date="2023-08" db="EMBL/GenBank/DDBJ databases">
        <authorList>
            <person name="Audoor S."/>
            <person name="Bilcke G."/>
        </authorList>
    </citation>
    <scope>NUCLEOTIDE SEQUENCE</scope>
</reference>
<comment type="caution">
    <text evidence="1">The sequence shown here is derived from an EMBL/GenBank/DDBJ whole genome shotgun (WGS) entry which is preliminary data.</text>
</comment>
<sequence>MSRTKGNSHRVIIVDWDDTILPSTFVDRYKIDSSKELPLHFQNLLKELSRCADKFLYEASKYGEVIIITNSDEGWVKYSAEKYCPSLIPVVAKYRVVSARTRYEKFYPGQPLCWKAAAFAHEVNEIYEKLKDDSSSCASLEGTDVSSASSLESMDEDIVLDRRQIISFGDSTEERTAVNIVSGQLDAVPKSVMFMNSPSPAQIIGQLHMLTHHMDYVCDGKSSLDLQISVEQADRFAETYLNLQDDTP</sequence>
<dbReference type="Proteomes" id="UP001295423">
    <property type="component" value="Unassembled WGS sequence"/>
</dbReference>
<dbReference type="PANTHER" id="PTHR38899">
    <property type="entry name" value="DOMAIN OOKINETE PROTEIN, PUTATIVE-RELATED"/>
    <property type="match status" value="1"/>
</dbReference>
<evidence type="ECO:0000313" key="2">
    <source>
        <dbReference type="Proteomes" id="UP001295423"/>
    </source>
</evidence>
<keyword evidence="2" id="KW-1185">Reference proteome</keyword>
<dbReference type="AlphaFoldDB" id="A0AAD2G2K2"/>
<dbReference type="PANTHER" id="PTHR38899:SF2">
    <property type="entry name" value="FCP1 HOMOLOGY DOMAIN-CONTAINING PROTEIN"/>
    <property type="match status" value="1"/>
</dbReference>
<proteinExistence type="predicted"/>
<dbReference type="EMBL" id="CAKOGP040002047">
    <property type="protein sequence ID" value="CAJ1960163.1"/>
    <property type="molecule type" value="Genomic_DNA"/>
</dbReference>